<organism evidence="2 3">
    <name type="scientific">Hypothenemus hampei</name>
    <name type="common">Coffee berry borer</name>
    <dbReference type="NCBI Taxonomy" id="57062"/>
    <lineage>
        <taxon>Eukaryota</taxon>
        <taxon>Metazoa</taxon>
        <taxon>Ecdysozoa</taxon>
        <taxon>Arthropoda</taxon>
        <taxon>Hexapoda</taxon>
        <taxon>Insecta</taxon>
        <taxon>Pterygota</taxon>
        <taxon>Neoptera</taxon>
        <taxon>Endopterygota</taxon>
        <taxon>Coleoptera</taxon>
        <taxon>Polyphaga</taxon>
        <taxon>Cucujiformia</taxon>
        <taxon>Curculionidae</taxon>
        <taxon>Scolytinae</taxon>
        <taxon>Hypothenemus</taxon>
    </lineage>
</organism>
<comment type="caution">
    <text evidence="2">The sequence shown here is derived from an EMBL/GenBank/DDBJ whole genome shotgun (WGS) entry which is preliminary data.</text>
</comment>
<evidence type="ECO:0000313" key="3">
    <source>
        <dbReference type="Proteomes" id="UP001566132"/>
    </source>
</evidence>
<dbReference type="AlphaFoldDB" id="A0ABD1FAH8"/>
<proteinExistence type="predicted"/>
<feature type="domain" description="Transposable element P transposase-like RNase H" evidence="1">
    <location>
        <begin position="1"/>
        <end position="103"/>
    </location>
</feature>
<protein>
    <recommendedName>
        <fullName evidence="1">Transposable element P transposase-like RNase H domain-containing protein</fullName>
    </recommendedName>
</protein>
<name>A0ABD1FAH8_HYPHA</name>
<evidence type="ECO:0000313" key="2">
    <source>
        <dbReference type="EMBL" id="KAL1516265.1"/>
    </source>
</evidence>
<gene>
    <name evidence="2" type="ORF">ABEB36_000184</name>
</gene>
<dbReference type="InterPro" id="IPR048365">
    <property type="entry name" value="TNP-like_RNaseH_N"/>
</dbReference>
<dbReference type="Proteomes" id="UP001566132">
    <property type="component" value="Unassembled WGS sequence"/>
</dbReference>
<dbReference type="Pfam" id="PF21787">
    <property type="entry name" value="TNP-like_RNaseH_N"/>
    <property type="match status" value="1"/>
</dbReference>
<dbReference type="EMBL" id="JBDJPC010000001">
    <property type="protein sequence ID" value="KAL1516265.1"/>
    <property type="molecule type" value="Genomic_DNA"/>
</dbReference>
<accession>A0ABD1FAH8</accession>
<keyword evidence="3" id="KW-1185">Reference proteome</keyword>
<reference evidence="2 3" key="1">
    <citation type="submission" date="2024-05" db="EMBL/GenBank/DDBJ databases">
        <title>Genetic variation in Jamaican populations of the coffee berry borer (Hypothenemus hampei).</title>
        <authorList>
            <person name="Errbii M."/>
            <person name="Myrie A."/>
        </authorList>
    </citation>
    <scope>NUCLEOTIDE SEQUENCE [LARGE SCALE GENOMIC DNA]</scope>
    <source>
        <strain evidence="2">JA-Hopewell-2020-01-JO</strain>
        <tissue evidence="2">Whole body</tissue>
    </source>
</reference>
<sequence length="200" mass="22940">MFDEMSLATHINYLIKQDEVEGFATQNTSGHAFANHAQVFMVRGITQRWKQPIFYHFSGGPVSGFDIAITLKSIILKLTDIGLTVCTVICDQGANNCTGLKYLCHQTKIEKLQKGEETENDFFFEIGGQKIFPLYDPPHLLKCIRNNFLNHNIVYYEEGKKKVAKWDHIITAYNMDPYFGSLRLMPKLTDQHVLKTKFAK</sequence>
<evidence type="ECO:0000259" key="1">
    <source>
        <dbReference type="Pfam" id="PF21787"/>
    </source>
</evidence>